<evidence type="ECO:0000313" key="4">
    <source>
        <dbReference type="Proteomes" id="UP000315200"/>
    </source>
</evidence>
<dbReference type="EMBL" id="BJLB01000001">
    <property type="protein sequence ID" value="GEA38847.1"/>
    <property type="molecule type" value="Genomic_DNA"/>
</dbReference>
<name>A0A829VYU6_9FIRM</name>
<dbReference type="Pfam" id="PF01507">
    <property type="entry name" value="PAPS_reduct"/>
    <property type="match status" value="1"/>
</dbReference>
<feature type="domain" description="Phosphoadenosine phosphosulphate reductase" evidence="1">
    <location>
        <begin position="19"/>
        <end position="193"/>
    </location>
</feature>
<dbReference type="PANTHER" id="PTHR43196">
    <property type="entry name" value="SULFATE ADENYLYLTRANSFERASE SUBUNIT 2"/>
    <property type="match status" value="1"/>
</dbReference>
<dbReference type="GO" id="GO:0003824">
    <property type="term" value="F:catalytic activity"/>
    <property type="evidence" value="ECO:0007669"/>
    <property type="project" value="InterPro"/>
</dbReference>
<dbReference type="EMBL" id="BJLB01000001">
    <property type="protein sequence ID" value="GEA39192.1"/>
    <property type="molecule type" value="Genomic_DNA"/>
</dbReference>
<organism evidence="3 4">
    <name type="scientific">Enterocloster clostridioformis</name>
    <dbReference type="NCBI Taxonomy" id="1531"/>
    <lineage>
        <taxon>Bacteria</taxon>
        <taxon>Bacillati</taxon>
        <taxon>Bacillota</taxon>
        <taxon>Clostridia</taxon>
        <taxon>Lachnospirales</taxon>
        <taxon>Lachnospiraceae</taxon>
        <taxon>Enterocloster</taxon>
    </lineage>
</organism>
<dbReference type="SUPFAM" id="SSF52402">
    <property type="entry name" value="Adenine nucleotide alpha hydrolases-like"/>
    <property type="match status" value="1"/>
</dbReference>
<evidence type="ECO:0000313" key="3">
    <source>
        <dbReference type="EMBL" id="GEA39192.1"/>
    </source>
</evidence>
<protein>
    <recommendedName>
        <fullName evidence="1">Phosphoadenosine phosphosulphate reductase domain-containing protein</fullName>
    </recommendedName>
</protein>
<dbReference type="InterPro" id="IPR014729">
    <property type="entry name" value="Rossmann-like_a/b/a_fold"/>
</dbReference>
<evidence type="ECO:0000313" key="2">
    <source>
        <dbReference type="EMBL" id="GEA38847.1"/>
    </source>
</evidence>
<dbReference type="InterPro" id="IPR050128">
    <property type="entry name" value="Sulfate_adenylyltrnsfr_sub2"/>
</dbReference>
<accession>A0A829VYU6</accession>
<reference evidence="3 4" key="1">
    <citation type="submission" date="2019-06" db="EMBL/GenBank/DDBJ databases">
        <title>Draft genome sequence of [Clostridium] clostridioforme NBRC 113352.</title>
        <authorList>
            <person name="Miura T."/>
            <person name="Furukawa M."/>
            <person name="Shimamura M."/>
            <person name="Ohyama Y."/>
            <person name="Yamazoe A."/>
            <person name="Kawasaki H."/>
        </authorList>
    </citation>
    <scope>NUCLEOTIDE SEQUENCE [LARGE SCALE GENOMIC DNA]</scope>
    <source>
        <strain evidence="3 4">NBRC 113352</strain>
    </source>
</reference>
<evidence type="ECO:0000259" key="1">
    <source>
        <dbReference type="Pfam" id="PF01507"/>
    </source>
</evidence>
<dbReference type="PANTHER" id="PTHR43196:SF2">
    <property type="entry name" value="PHOSPHOADENOSINE PHOSPHOSULFATE REDUCTASE"/>
    <property type="match status" value="1"/>
</dbReference>
<sequence>MARTKIDVPVEKQCGYTSVIVSYSTGIDSTGALYWATQNFAPEKIFLLYCDTGAEYSVNDAIFFRTAKILGLKPVMLKPEKDFMYLLLNERLKFPDMKNRWCTAYLKTALTDHWIRTHRNLLGEKCLFISGERRDESRGRAKLPECEYHSTTLKTERKGKFECHWLRPVLDYEKGKMFEWGKTLGLDDHPCYEYCGRCSCMMCVVAKNEQIMENMKRHPEEMRKWVDAEIKLGFTWKHKTSLQELWEQCFDIDDVVEEQEESENGRSDVHTSIF</sequence>
<proteinExistence type="predicted"/>
<dbReference type="Proteomes" id="UP000315200">
    <property type="component" value="Unassembled WGS sequence"/>
</dbReference>
<dbReference type="Gene3D" id="3.40.50.620">
    <property type="entry name" value="HUPs"/>
    <property type="match status" value="1"/>
</dbReference>
<dbReference type="AlphaFoldDB" id="A0A829VYU6"/>
<gene>
    <name evidence="2" type="ORF">Ccl03g_45600</name>
    <name evidence="3" type="ORF">Ccl03g_49050</name>
</gene>
<comment type="caution">
    <text evidence="3">The sequence shown here is derived from an EMBL/GenBank/DDBJ whole genome shotgun (WGS) entry which is preliminary data.</text>
</comment>
<dbReference type="RefSeq" id="WP_166437338.1">
    <property type="nucleotide sequence ID" value="NZ_BJLB01000001.1"/>
</dbReference>
<dbReference type="InterPro" id="IPR002500">
    <property type="entry name" value="PAPS_reduct_dom"/>
</dbReference>